<dbReference type="GO" id="GO:0022857">
    <property type="term" value="F:transmembrane transporter activity"/>
    <property type="evidence" value="ECO:0007669"/>
    <property type="project" value="TreeGrafter"/>
</dbReference>
<proteinExistence type="inferred from homology"/>
<dbReference type="HOGENOM" id="CLU_008713_1_0_10"/>
<comment type="subcellular location">
    <subcellularLocation>
        <location evidence="1">Cell membrane</location>
        <topology evidence="1">Multi-pass membrane protein</topology>
    </subcellularLocation>
</comment>
<dbReference type="AlphaFoldDB" id="C2G2Y0"/>
<dbReference type="EMBL" id="ACHB01000091">
    <property type="protein sequence ID" value="EEI90349.1"/>
    <property type="molecule type" value="Genomic_DNA"/>
</dbReference>
<name>C2G2Y0_SPHSI</name>
<feature type="transmembrane region" description="Helical" evidence="7">
    <location>
        <begin position="295"/>
        <end position="318"/>
    </location>
</feature>
<comment type="similarity">
    <text evidence="6">Belongs to the ABC-4 integral membrane protein family.</text>
</comment>
<dbReference type="Pfam" id="PF02687">
    <property type="entry name" value="FtsX"/>
    <property type="match status" value="2"/>
</dbReference>
<dbReference type="PANTHER" id="PTHR30572">
    <property type="entry name" value="MEMBRANE COMPONENT OF TRANSPORTER-RELATED"/>
    <property type="match status" value="1"/>
</dbReference>
<dbReference type="PANTHER" id="PTHR30572:SF4">
    <property type="entry name" value="ABC TRANSPORTER PERMEASE YTRF"/>
    <property type="match status" value="1"/>
</dbReference>
<evidence type="ECO:0000256" key="5">
    <source>
        <dbReference type="ARBA" id="ARBA00023136"/>
    </source>
</evidence>
<feature type="transmembrane region" description="Helical" evidence="7">
    <location>
        <begin position="426"/>
        <end position="449"/>
    </location>
</feature>
<feature type="domain" description="ABC3 transporter permease C-terminal" evidence="8">
    <location>
        <begin position="297"/>
        <end position="407"/>
    </location>
</feature>
<keyword evidence="4 7" id="KW-1133">Transmembrane helix</keyword>
<organism evidence="10 11">
    <name type="scientific">Sphingobacterium spiritivorum ATCC 33300</name>
    <dbReference type="NCBI Taxonomy" id="525372"/>
    <lineage>
        <taxon>Bacteria</taxon>
        <taxon>Pseudomonadati</taxon>
        <taxon>Bacteroidota</taxon>
        <taxon>Sphingobacteriia</taxon>
        <taxon>Sphingobacteriales</taxon>
        <taxon>Sphingobacteriaceae</taxon>
        <taxon>Sphingobacterium</taxon>
    </lineage>
</organism>
<comment type="caution">
    <text evidence="10">The sequence shown here is derived from an EMBL/GenBank/DDBJ whole genome shotgun (WGS) entry which is preliminary data.</text>
</comment>
<evidence type="ECO:0000256" key="4">
    <source>
        <dbReference type="ARBA" id="ARBA00022989"/>
    </source>
</evidence>
<sequence length="804" mass="91634">MIKNWFKIFIYNATHNKVFTILTLIGLTLGVTGVILSLLYWNDEHAYNKWNPEKDKVFEVMTNISEDMMWNSSPGPLVPILMEKSNEIESYCQYRAYYFDQYFKVNGKTEILTKTINTQGSFFEFFPFEIVQGSVCQFSSSQNTMALEESEAKRIFGTANPIDQIITTDNKESYVVTAVYRIPGKSSIAPNAVYTAMEKDIKRKANSWGDFEFTVLLKLKDPAKRDLVKKQIDEIYLNERAVKYAKEAGISLNEFLGKYGSITVSLQSLSESRLISKRTGFPEGSGNLLFLKINVGISILVLLLSIFNYVNLTVAYAIKRAKEIGVRKVVGADKKHIILQFLFETCITSIVSIILAAGITEVLLPSYNSLLGKTMTLNLLDFLPHMLLLFLILLIFAGLIPAIYVAKFDVLKVLKGNYSRSKSGTWFRNGILSLQFTIATFFLISGLMVHKQVNYMINKDLGFNSDQVLTISFIKQYPENQKFNNYERIKQQLLKINAVQDVNISSFTLGGGANSSSSLEYKDISIQGQNMGLDFGYLEMLKINTISGRSFDKNLGSDSTGSVMLNQTAADMLKEKDIVGKEVRFMGKTFKVIGIVNDFNLKGLQQKIEAMTFFHLKAFPWMEGNITNISVKISPEHMEKTISEIEKYWKTNVDDLHPFSYEFVDKRFARTYENVVKQRNLFAVMNIVVILIALFGLFALASYSIERRFKEIAIRKVMGAETKDLLLFLTRQYIWISVVGFILALLPSYYFINTWLNNFAYRIAISWQTFLIAIILMLILTLTVVLSKAYRATRLDILNVLKYE</sequence>
<dbReference type="RefSeq" id="WP_003003013.1">
    <property type="nucleotide sequence ID" value="NZ_GG668630.1"/>
</dbReference>
<evidence type="ECO:0000259" key="8">
    <source>
        <dbReference type="Pfam" id="PF02687"/>
    </source>
</evidence>
<dbReference type="Pfam" id="PF12704">
    <property type="entry name" value="MacB_PCD"/>
    <property type="match status" value="2"/>
</dbReference>
<feature type="transmembrane region" description="Helical" evidence="7">
    <location>
        <begin position="681"/>
        <end position="705"/>
    </location>
</feature>
<feature type="transmembrane region" description="Helical" evidence="7">
    <location>
        <begin position="21"/>
        <end position="41"/>
    </location>
</feature>
<feature type="transmembrane region" description="Helical" evidence="7">
    <location>
        <begin position="382"/>
        <end position="405"/>
    </location>
</feature>
<accession>C2G2Y0</accession>
<protein>
    <submittedName>
        <fullName evidence="10">Efflux ABC transporter, permease protein</fullName>
    </submittedName>
</protein>
<feature type="domain" description="MacB-like periplasmic core" evidence="9">
    <location>
        <begin position="438"/>
        <end position="647"/>
    </location>
</feature>
<evidence type="ECO:0000313" key="11">
    <source>
        <dbReference type="Proteomes" id="UP000006241"/>
    </source>
</evidence>
<feature type="domain" description="MacB-like periplasmic core" evidence="9">
    <location>
        <begin position="20"/>
        <end position="234"/>
    </location>
</feature>
<dbReference type="GO" id="GO:0005886">
    <property type="term" value="C:plasma membrane"/>
    <property type="evidence" value="ECO:0007669"/>
    <property type="project" value="UniProtKB-SubCell"/>
</dbReference>
<evidence type="ECO:0000256" key="7">
    <source>
        <dbReference type="SAM" id="Phobius"/>
    </source>
</evidence>
<feature type="domain" description="ABC3 transporter permease C-terminal" evidence="8">
    <location>
        <begin position="684"/>
        <end position="796"/>
    </location>
</feature>
<keyword evidence="3 7" id="KW-0812">Transmembrane</keyword>
<feature type="transmembrane region" description="Helical" evidence="7">
    <location>
        <begin position="764"/>
        <end position="786"/>
    </location>
</feature>
<dbReference type="InterPro" id="IPR050250">
    <property type="entry name" value="Macrolide_Exporter_MacB"/>
</dbReference>
<reference evidence="10 11" key="1">
    <citation type="submission" date="2009-01" db="EMBL/GenBank/DDBJ databases">
        <authorList>
            <person name="Qin X."/>
            <person name="Bachman B."/>
            <person name="Battles P."/>
            <person name="Bell A."/>
            <person name="Bess C."/>
            <person name="Bickham C."/>
            <person name="Chaboub L."/>
            <person name="Chen D."/>
            <person name="Coyle M."/>
            <person name="Deiros D.R."/>
            <person name="Dinh H."/>
            <person name="Forbes L."/>
            <person name="Fowler G."/>
            <person name="Francisco L."/>
            <person name="Fu Q."/>
            <person name="Gubbala S."/>
            <person name="Hale W."/>
            <person name="Han Y."/>
            <person name="Hemphill L."/>
            <person name="Highlander S.K."/>
            <person name="Hirani K."/>
            <person name="Hogues M."/>
            <person name="Jackson L."/>
            <person name="Jakkamsetti A."/>
            <person name="Javaid M."/>
            <person name="Jiang H."/>
            <person name="Korchina V."/>
            <person name="Kovar C."/>
            <person name="Lara F."/>
            <person name="Lee S."/>
            <person name="Mata R."/>
            <person name="Mathew T."/>
            <person name="Moen C."/>
            <person name="Morales K."/>
            <person name="Munidasa M."/>
            <person name="Nazareth L."/>
            <person name="Ngo R."/>
            <person name="Nguyen L."/>
            <person name="Okwuonu G."/>
            <person name="Ongeri F."/>
            <person name="Patil S."/>
            <person name="Petrosino J."/>
            <person name="Pham C."/>
            <person name="Pham P."/>
            <person name="Pu L.-L."/>
            <person name="Puazo M."/>
            <person name="Raj R."/>
            <person name="Reid J."/>
            <person name="Rouhana J."/>
            <person name="Saada N."/>
            <person name="Shang Y."/>
            <person name="Simmons D."/>
            <person name="Thornton R."/>
            <person name="Warren J."/>
            <person name="Weissenberger G."/>
            <person name="Zhang J."/>
            <person name="Zhang L."/>
            <person name="Zhou C."/>
            <person name="Zhu D."/>
            <person name="Muzny D."/>
            <person name="Worley K."/>
            <person name="Gibbs R."/>
        </authorList>
    </citation>
    <scope>NUCLEOTIDE SEQUENCE [LARGE SCALE GENOMIC DNA]</scope>
    <source>
        <strain evidence="10 11">ATCC 33300</strain>
    </source>
</reference>
<dbReference type="InterPro" id="IPR025857">
    <property type="entry name" value="MacB_PCD"/>
</dbReference>
<feature type="transmembrane region" description="Helical" evidence="7">
    <location>
        <begin position="338"/>
        <end position="362"/>
    </location>
</feature>
<evidence type="ECO:0000313" key="10">
    <source>
        <dbReference type="EMBL" id="EEI90349.1"/>
    </source>
</evidence>
<keyword evidence="5 7" id="KW-0472">Membrane</keyword>
<evidence type="ECO:0000256" key="2">
    <source>
        <dbReference type="ARBA" id="ARBA00022475"/>
    </source>
</evidence>
<evidence type="ECO:0000259" key="9">
    <source>
        <dbReference type="Pfam" id="PF12704"/>
    </source>
</evidence>
<keyword evidence="2" id="KW-1003">Cell membrane</keyword>
<feature type="transmembrane region" description="Helical" evidence="7">
    <location>
        <begin position="733"/>
        <end position="752"/>
    </location>
</feature>
<evidence type="ECO:0000256" key="6">
    <source>
        <dbReference type="ARBA" id="ARBA00038076"/>
    </source>
</evidence>
<evidence type="ECO:0000256" key="3">
    <source>
        <dbReference type="ARBA" id="ARBA00022692"/>
    </source>
</evidence>
<dbReference type="Proteomes" id="UP000006241">
    <property type="component" value="Unassembled WGS sequence"/>
</dbReference>
<dbReference type="InterPro" id="IPR003838">
    <property type="entry name" value="ABC3_permease_C"/>
</dbReference>
<gene>
    <name evidence="10" type="ORF">HMPREF0765_3936</name>
</gene>
<evidence type="ECO:0000256" key="1">
    <source>
        <dbReference type="ARBA" id="ARBA00004651"/>
    </source>
</evidence>